<comment type="similarity">
    <text evidence="4">Belongs to the protein N5-glutamine methyltransferase family. PrmC subfamily.</text>
</comment>
<feature type="binding site" evidence="4">
    <location>
        <begin position="223"/>
        <end position="226"/>
    </location>
    <ligand>
        <name>substrate</name>
    </ligand>
</feature>
<evidence type="ECO:0000256" key="5">
    <source>
        <dbReference type="SAM" id="MobiDB-lite"/>
    </source>
</evidence>
<dbReference type="InterPro" id="IPR004556">
    <property type="entry name" value="HemK-like"/>
</dbReference>
<keyword evidence="2 4" id="KW-0808">Transferase</keyword>
<feature type="domain" description="Methyltransferase" evidence="6">
    <location>
        <begin position="152"/>
        <end position="296"/>
    </location>
</feature>
<dbReference type="GO" id="GO:0032259">
    <property type="term" value="P:methylation"/>
    <property type="evidence" value="ECO:0007669"/>
    <property type="project" value="UniProtKB-KW"/>
</dbReference>
<comment type="caution">
    <text evidence="7">The sequence shown here is derived from an EMBL/GenBank/DDBJ whole genome shotgun (WGS) entry which is preliminary data.</text>
</comment>
<feature type="binding site" evidence="4">
    <location>
        <position position="206"/>
    </location>
    <ligand>
        <name>S-adenosyl-L-methionine</name>
        <dbReference type="ChEBI" id="CHEBI:59789"/>
    </ligand>
</feature>
<dbReference type="EC" id="2.1.1.297" evidence="4"/>
<dbReference type="Gene3D" id="1.10.8.10">
    <property type="entry name" value="DNA helicase RuvA subunit, C-terminal domain"/>
    <property type="match status" value="1"/>
</dbReference>
<feature type="binding site" evidence="4">
    <location>
        <begin position="154"/>
        <end position="158"/>
    </location>
    <ligand>
        <name>S-adenosyl-L-methionine</name>
        <dbReference type="ChEBI" id="CHEBI:59789"/>
    </ligand>
</feature>
<organism evidence="7 8">
    <name type="scientific">Microseira wollei NIES-4236</name>
    <dbReference type="NCBI Taxonomy" id="2530354"/>
    <lineage>
        <taxon>Bacteria</taxon>
        <taxon>Bacillati</taxon>
        <taxon>Cyanobacteriota</taxon>
        <taxon>Cyanophyceae</taxon>
        <taxon>Oscillatoriophycideae</taxon>
        <taxon>Aerosakkonematales</taxon>
        <taxon>Aerosakkonemataceae</taxon>
        <taxon>Microseira</taxon>
    </lineage>
</organism>
<evidence type="ECO:0000256" key="2">
    <source>
        <dbReference type="ARBA" id="ARBA00022679"/>
    </source>
</evidence>
<dbReference type="RefSeq" id="WP_226588759.1">
    <property type="nucleotide sequence ID" value="NZ_BLAY01000141.1"/>
</dbReference>
<dbReference type="GO" id="GO:0102559">
    <property type="term" value="F:peptide chain release factor N(5)-glutamine methyltransferase activity"/>
    <property type="evidence" value="ECO:0007669"/>
    <property type="project" value="UniProtKB-EC"/>
</dbReference>
<dbReference type="NCBIfam" id="TIGR00536">
    <property type="entry name" value="hemK_fam"/>
    <property type="match status" value="1"/>
</dbReference>
<dbReference type="Proteomes" id="UP001050975">
    <property type="component" value="Unassembled WGS sequence"/>
</dbReference>
<evidence type="ECO:0000256" key="4">
    <source>
        <dbReference type="HAMAP-Rule" id="MF_02126"/>
    </source>
</evidence>
<dbReference type="SUPFAM" id="SSF53335">
    <property type="entry name" value="S-adenosyl-L-methionine-dependent methyltransferases"/>
    <property type="match status" value="1"/>
</dbReference>
<dbReference type="NCBIfam" id="TIGR03534">
    <property type="entry name" value="RF_mod_PrmC"/>
    <property type="match status" value="1"/>
</dbReference>
<proteinExistence type="inferred from homology"/>
<protein>
    <recommendedName>
        <fullName evidence="4">Release factor glutamine methyltransferase</fullName>
        <shortName evidence="4">RF MTase</shortName>
        <ecNumber evidence="4">2.1.1.297</ecNumber>
    </recommendedName>
    <alternativeName>
        <fullName evidence="4">N5-glutamine methyltransferase PrmC</fullName>
    </alternativeName>
    <alternativeName>
        <fullName evidence="4">Protein-(glutamine-N5) MTase PrmC</fullName>
    </alternativeName>
    <alternativeName>
        <fullName evidence="4">Protein-glutamine N-methyltransferase PrmC</fullName>
    </alternativeName>
</protein>
<keyword evidence="3 4" id="KW-0949">S-adenosyl-L-methionine</keyword>
<dbReference type="InterPro" id="IPR025714">
    <property type="entry name" value="Methyltranfer_dom"/>
</dbReference>
<feature type="binding site" evidence="4">
    <location>
        <position position="177"/>
    </location>
    <ligand>
        <name>S-adenosyl-L-methionine</name>
        <dbReference type="ChEBI" id="CHEBI:59789"/>
    </ligand>
</feature>
<dbReference type="InterPro" id="IPR029063">
    <property type="entry name" value="SAM-dependent_MTases_sf"/>
</dbReference>
<dbReference type="InterPro" id="IPR052663">
    <property type="entry name" value="RF_glutamine_MTase_cyano"/>
</dbReference>
<comment type="catalytic activity">
    <reaction evidence="4">
        <text>L-glutaminyl-[peptide chain release factor] + S-adenosyl-L-methionine = N(5)-methyl-L-glutaminyl-[peptide chain release factor] + S-adenosyl-L-homocysteine + H(+)</text>
        <dbReference type="Rhea" id="RHEA:42896"/>
        <dbReference type="Rhea" id="RHEA-COMP:10271"/>
        <dbReference type="Rhea" id="RHEA-COMP:10272"/>
        <dbReference type="ChEBI" id="CHEBI:15378"/>
        <dbReference type="ChEBI" id="CHEBI:30011"/>
        <dbReference type="ChEBI" id="CHEBI:57856"/>
        <dbReference type="ChEBI" id="CHEBI:59789"/>
        <dbReference type="ChEBI" id="CHEBI:61891"/>
        <dbReference type="EC" id="2.1.1.297"/>
    </reaction>
</comment>
<dbReference type="EMBL" id="BLAY01000141">
    <property type="protein sequence ID" value="GET41962.1"/>
    <property type="molecule type" value="Genomic_DNA"/>
</dbReference>
<dbReference type="GO" id="GO:0003676">
    <property type="term" value="F:nucleic acid binding"/>
    <property type="evidence" value="ECO:0007669"/>
    <property type="project" value="InterPro"/>
</dbReference>
<evidence type="ECO:0000256" key="1">
    <source>
        <dbReference type="ARBA" id="ARBA00022603"/>
    </source>
</evidence>
<evidence type="ECO:0000259" key="6">
    <source>
        <dbReference type="Pfam" id="PF13847"/>
    </source>
</evidence>
<feature type="binding site" evidence="4">
    <location>
        <position position="223"/>
    </location>
    <ligand>
        <name>S-adenosyl-L-methionine</name>
        <dbReference type="ChEBI" id="CHEBI:59789"/>
    </ligand>
</feature>
<feature type="region of interest" description="Disordered" evidence="5">
    <location>
        <begin position="128"/>
        <end position="148"/>
    </location>
</feature>
<accession>A0AAV3XNA8</accession>
<evidence type="ECO:0000256" key="3">
    <source>
        <dbReference type="ARBA" id="ARBA00022691"/>
    </source>
</evidence>
<evidence type="ECO:0000313" key="7">
    <source>
        <dbReference type="EMBL" id="GET41962.1"/>
    </source>
</evidence>
<reference evidence="7" key="1">
    <citation type="submission" date="2019-10" db="EMBL/GenBank/DDBJ databases">
        <title>Draft genome sequece of Microseira wollei NIES-4236.</title>
        <authorList>
            <person name="Yamaguchi H."/>
            <person name="Suzuki S."/>
            <person name="Kawachi M."/>
        </authorList>
    </citation>
    <scope>NUCLEOTIDE SEQUENCE</scope>
    <source>
        <strain evidence="7">NIES-4236</strain>
    </source>
</reference>
<dbReference type="InterPro" id="IPR002052">
    <property type="entry name" value="DNA_methylase_N6_adenine_CS"/>
</dbReference>
<name>A0AAV3XNA8_9CYAN</name>
<evidence type="ECO:0000313" key="8">
    <source>
        <dbReference type="Proteomes" id="UP001050975"/>
    </source>
</evidence>
<dbReference type="PANTHER" id="PTHR47441:SF3">
    <property type="entry name" value="RELEASE FACTOR GLUTAMINE METHYLTRANSFERASE"/>
    <property type="match status" value="1"/>
</dbReference>
<dbReference type="HAMAP" id="MF_02126">
    <property type="entry name" value="RF_methyltr_PrmC"/>
    <property type="match status" value="1"/>
</dbReference>
<sequence>MENLQGVAVSGLELWQWRRQALAAARAADVPPEEVDWLLLAVADLDRLALRLESFRDRKNMTLRLSLPELDQLWQRRISDRLPVQYIAGVTPWRNFSLVVSPAVLIPRPETELLIDLAVEAVRRRGAGEQGSRGASEQVRQNSGMTDADWADLGTGSGAIAIGLAAAFPDATIHAVDRSSEALAIARQNAQQQGFAQKIKFYDGFWFEPLEALKGRLSGMVSNPPYIPSSIVPTLQPEVAFHEPHLALDGGEDGLDCIRHLIETAPNYLRPGGIWLIEMMAGQADAVAELLRQNGSYYGIKIYPDLAGIERFALAYRC</sequence>
<dbReference type="PROSITE" id="PS00092">
    <property type="entry name" value="N6_MTASE"/>
    <property type="match status" value="1"/>
</dbReference>
<dbReference type="Pfam" id="PF13847">
    <property type="entry name" value="Methyltransf_31"/>
    <property type="match status" value="1"/>
</dbReference>
<dbReference type="InterPro" id="IPR019874">
    <property type="entry name" value="RF_methyltr_PrmC"/>
</dbReference>
<comment type="function">
    <text evidence="4">Methylates the class 1 translation termination release factors RF1/PrfA and RF2/PrfB on the glutamine residue of the universally conserved GGQ motif.</text>
</comment>
<dbReference type="PANTHER" id="PTHR47441">
    <property type="match status" value="1"/>
</dbReference>
<dbReference type="AlphaFoldDB" id="A0AAV3XNA8"/>
<gene>
    <name evidence="4" type="primary">prmC</name>
    <name evidence="7" type="ORF">MiSe_67760</name>
</gene>
<keyword evidence="1 4" id="KW-0489">Methyltransferase</keyword>
<keyword evidence="8" id="KW-1185">Reference proteome</keyword>
<dbReference type="Gene3D" id="3.40.50.150">
    <property type="entry name" value="Vaccinia Virus protein VP39"/>
    <property type="match status" value="1"/>
</dbReference>
<feature type="compositionally biased region" description="Polar residues" evidence="5">
    <location>
        <begin position="133"/>
        <end position="145"/>
    </location>
</feature>